<dbReference type="SUPFAM" id="SSF53067">
    <property type="entry name" value="Actin-like ATPase domain"/>
    <property type="match status" value="2"/>
</dbReference>
<keyword evidence="4" id="KW-0346">Stress response</keyword>
<dbReference type="PANTHER" id="PTHR42749">
    <property type="entry name" value="CELL SHAPE-DETERMINING PROTEIN MREB"/>
    <property type="match status" value="1"/>
</dbReference>
<dbReference type="EMBL" id="JBEZLS010000018">
    <property type="protein sequence ID" value="MEU9353953.1"/>
    <property type="molecule type" value="Genomic_DNA"/>
</dbReference>
<organism evidence="7 8">
    <name type="scientific">Streptomyces griseoloalbus</name>
    <dbReference type="NCBI Taxonomy" id="67303"/>
    <lineage>
        <taxon>Bacteria</taxon>
        <taxon>Bacillati</taxon>
        <taxon>Actinomycetota</taxon>
        <taxon>Actinomycetes</taxon>
        <taxon>Kitasatosporales</taxon>
        <taxon>Streptomycetaceae</taxon>
        <taxon>Streptomyces</taxon>
    </lineage>
</organism>
<keyword evidence="3" id="KW-0067">ATP-binding</keyword>
<feature type="compositionally biased region" description="Basic and acidic residues" evidence="6">
    <location>
        <begin position="537"/>
        <end position="546"/>
    </location>
</feature>
<comment type="similarity">
    <text evidence="1">Belongs to the heat shock protein 70 family.</text>
</comment>
<dbReference type="InterPro" id="IPR018181">
    <property type="entry name" value="Heat_shock_70_CS"/>
</dbReference>
<evidence type="ECO:0000256" key="5">
    <source>
        <dbReference type="ARBA" id="ARBA00023186"/>
    </source>
</evidence>
<evidence type="ECO:0000256" key="1">
    <source>
        <dbReference type="ARBA" id="ARBA00007381"/>
    </source>
</evidence>
<evidence type="ECO:0000256" key="2">
    <source>
        <dbReference type="ARBA" id="ARBA00022741"/>
    </source>
</evidence>
<feature type="region of interest" description="Disordered" evidence="6">
    <location>
        <begin position="537"/>
        <end position="556"/>
    </location>
</feature>
<keyword evidence="8" id="KW-1185">Reference proteome</keyword>
<keyword evidence="5" id="KW-0143">Chaperone</keyword>
<name>A0ABV3E9Y2_9ACTN</name>
<evidence type="ECO:0000256" key="6">
    <source>
        <dbReference type="SAM" id="MobiDB-lite"/>
    </source>
</evidence>
<evidence type="ECO:0000256" key="4">
    <source>
        <dbReference type="ARBA" id="ARBA00023016"/>
    </source>
</evidence>
<dbReference type="PRINTS" id="PR00301">
    <property type="entry name" value="HEATSHOCK70"/>
</dbReference>
<proteinExistence type="inferred from homology"/>
<dbReference type="PROSITE" id="PS01036">
    <property type="entry name" value="HSP70_3"/>
    <property type="match status" value="1"/>
</dbReference>
<gene>
    <name evidence="7" type="ORF">AB0D65_24035</name>
</gene>
<dbReference type="RefSeq" id="WP_359984465.1">
    <property type="nucleotide sequence ID" value="NZ_JBEZLS010000018.1"/>
</dbReference>
<dbReference type="InterPro" id="IPR013126">
    <property type="entry name" value="Hsp_70_fam"/>
</dbReference>
<reference evidence="7 8" key="1">
    <citation type="submission" date="2024-06" db="EMBL/GenBank/DDBJ databases">
        <title>The Natural Products Discovery Center: Release of the First 8490 Sequenced Strains for Exploring Actinobacteria Biosynthetic Diversity.</title>
        <authorList>
            <person name="Kalkreuter E."/>
            <person name="Kautsar S.A."/>
            <person name="Yang D."/>
            <person name="Bader C.D."/>
            <person name="Teijaro C.N."/>
            <person name="Fluegel L."/>
            <person name="Davis C.M."/>
            <person name="Simpson J.R."/>
            <person name="Lauterbach L."/>
            <person name="Steele A.D."/>
            <person name="Gui C."/>
            <person name="Meng S."/>
            <person name="Li G."/>
            <person name="Viehrig K."/>
            <person name="Ye F."/>
            <person name="Su P."/>
            <person name="Kiefer A.F."/>
            <person name="Nichols A."/>
            <person name="Cepeda A.J."/>
            <person name="Yan W."/>
            <person name="Fan B."/>
            <person name="Jiang Y."/>
            <person name="Adhikari A."/>
            <person name="Zheng C.-J."/>
            <person name="Schuster L."/>
            <person name="Cowan T.M."/>
            <person name="Smanski M.J."/>
            <person name="Chevrette M.G."/>
            <person name="De Carvalho L.P.S."/>
            <person name="Shen B."/>
        </authorList>
    </citation>
    <scope>NUCLEOTIDE SEQUENCE [LARGE SCALE GENOMIC DNA]</scope>
    <source>
        <strain evidence="7 8">NPDC048274</strain>
    </source>
</reference>
<evidence type="ECO:0000256" key="3">
    <source>
        <dbReference type="ARBA" id="ARBA00022840"/>
    </source>
</evidence>
<sequence>MQHDKPLIGIDFGTATTLVSQRLPGGAPENVPIGHGTAWMPSVIAVSPSDELLFGEGAEAAAGAAALRSVKQCITLGVTPDALPGQRRAGTVRHSADTLIKQLLEHVLLRARAAGADTEDAHFRLACPAIWDGPQRRRLATLARAAGIPVAVGDVVDEPVAAGLAWSEGLYWELGEERPDGTTLVFDFGGGTLDIAVVEVTESLQDNSPELTVLSARGVAKAGDSLDLQIARDLERDLKATGIAVDRMSDPATLRALIVAAARRLKVLLSDTRYDEQAVPVGGGYTDLPLLTYTRQRLEEAFLPQMQEALEHVRAALCEARLRRRTTPDIARLARMPLSELAIDVQHVLLAGGMSQVPLVRRLFEEAFPHAEVEYDKALESPEQSVVTGLVVHNYHRLNLPRPGFDLMLEWDDTDGGRRGELLYPAFEPLYTPHQVMRREELAHHWRGTPDVHRVTNARIRALAVDGEPMDFSVEGSALPYLPVVLHPRTAFSLALRLNGEMVVHDSSARPMTFRVERWPVLRAGEQGAIRLTRVRRDGQEHRSHSFTDMYSHPWQ</sequence>
<dbReference type="Pfam" id="PF00012">
    <property type="entry name" value="HSP70"/>
    <property type="match status" value="1"/>
</dbReference>
<accession>A0ABV3E9Y2</accession>
<evidence type="ECO:0000313" key="8">
    <source>
        <dbReference type="Proteomes" id="UP001551582"/>
    </source>
</evidence>
<dbReference type="InterPro" id="IPR043129">
    <property type="entry name" value="ATPase_NBD"/>
</dbReference>
<dbReference type="Gene3D" id="3.30.420.40">
    <property type="match status" value="2"/>
</dbReference>
<keyword evidence="2" id="KW-0547">Nucleotide-binding</keyword>
<dbReference type="Proteomes" id="UP001551582">
    <property type="component" value="Unassembled WGS sequence"/>
</dbReference>
<dbReference type="PANTHER" id="PTHR42749:SF1">
    <property type="entry name" value="CELL SHAPE-DETERMINING PROTEIN MREB"/>
    <property type="match status" value="1"/>
</dbReference>
<evidence type="ECO:0000313" key="7">
    <source>
        <dbReference type="EMBL" id="MEU9353953.1"/>
    </source>
</evidence>
<protein>
    <submittedName>
        <fullName evidence="7">Hsp70 family protein</fullName>
    </submittedName>
</protein>
<comment type="caution">
    <text evidence="7">The sequence shown here is derived from an EMBL/GenBank/DDBJ whole genome shotgun (WGS) entry which is preliminary data.</text>
</comment>
<dbReference type="Gene3D" id="3.90.640.10">
    <property type="entry name" value="Actin, Chain A, domain 4"/>
    <property type="match status" value="1"/>
</dbReference>
<dbReference type="CDD" id="cd10170">
    <property type="entry name" value="ASKHA_NBD_HSP70"/>
    <property type="match status" value="1"/>
</dbReference>